<protein>
    <submittedName>
        <fullName evidence="2">DUF262 domain-containing protein</fullName>
    </submittedName>
</protein>
<dbReference type="Pfam" id="PF01844">
    <property type="entry name" value="HNH"/>
    <property type="match status" value="1"/>
</dbReference>
<dbReference type="GO" id="GO:0003676">
    <property type="term" value="F:nucleic acid binding"/>
    <property type="evidence" value="ECO:0007669"/>
    <property type="project" value="InterPro"/>
</dbReference>
<feature type="domain" description="HNH nuclease" evidence="1">
    <location>
        <begin position="386"/>
        <end position="439"/>
    </location>
</feature>
<dbReference type="EMBL" id="CP097501">
    <property type="protein sequence ID" value="URD67818.1"/>
    <property type="molecule type" value="Genomic_DNA"/>
</dbReference>
<dbReference type="GO" id="GO:0008270">
    <property type="term" value="F:zinc ion binding"/>
    <property type="evidence" value="ECO:0007669"/>
    <property type="project" value="InterPro"/>
</dbReference>
<dbReference type="InterPro" id="IPR003615">
    <property type="entry name" value="HNH_nuc"/>
</dbReference>
<dbReference type="InterPro" id="IPR002711">
    <property type="entry name" value="HNH"/>
</dbReference>
<dbReference type="CDD" id="cd00085">
    <property type="entry name" value="HNHc"/>
    <property type="match status" value="1"/>
</dbReference>
<dbReference type="Pfam" id="PF03235">
    <property type="entry name" value="GmrSD_N"/>
    <property type="match status" value="1"/>
</dbReference>
<dbReference type="SMART" id="SM00507">
    <property type="entry name" value="HNHc"/>
    <property type="match status" value="1"/>
</dbReference>
<accession>A0AAE9HWD6</accession>
<dbReference type="GO" id="GO:0004519">
    <property type="term" value="F:endonuclease activity"/>
    <property type="evidence" value="ECO:0007669"/>
    <property type="project" value="InterPro"/>
</dbReference>
<dbReference type="PANTHER" id="PTHR39639">
    <property type="entry name" value="CHROMOSOME 16, WHOLE GENOME SHOTGUN SEQUENCE"/>
    <property type="match status" value="1"/>
</dbReference>
<dbReference type="InterPro" id="IPR004919">
    <property type="entry name" value="GmrSD_N"/>
</dbReference>
<dbReference type="AlphaFoldDB" id="A0AAE9HWD6"/>
<evidence type="ECO:0000313" key="2">
    <source>
        <dbReference type="EMBL" id="URD67818.1"/>
    </source>
</evidence>
<proteinExistence type="predicted"/>
<reference evidence="2" key="1">
    <citation type="submission" date="2022-05" db="EMBL/GenBank/DDBJ databases">
        <title>Alysiella filiformis genome sequencing.</title>
        <authorList>
            <person name="Viehboeck T."/>
        </authorList>
    </citation>
    <scope>NUCLEOTIDE SEQUENCE</scope>
    <source>
        <strain evidence="2">DSM 2580</strain>
    </source>
</reference>
<dbReference type="RefSeq" id="WP_027021687.1">
    <property type="nucleotide sequence ID" value="NZ_CP097501.1"/>
</dbReference>
<evidence type="ECO:0000259" key="1">
    <source>
        <dbReference type="SMART" id="SM00507"/>
    </source>
</evidence>
<dbReference type="Gene3D" id="1.10.30.50">
    <property type="match status" value="1"/>
</dbReference>
<evidence type="ECO:0000313" key="3">
    <source>
        <dbReference type="Proteomes" id="UP001056819"/>
    </source>
</evidence>
<name>A0AAE9HWD6_9NEIS</name>
<gene>
    <name evidence="2" type="ORF">LNQ82_01245</name>
</gene>
<dbReference type="PANTHER" id="PTHR39639:SF1">
    <property type="entry name" value="DUF262 DOMAIN-CONTAINING PROTEIN"/>
    <property type="match status" value="1"/>
</dbReference>
<dbReference type="Proteomes" id="UP001056819">
    <property type="component" value="Chromosome"/>
</dbReference>
<organism evidence="2 3">
    <name type="scientific">Conchiformibius steedae DSM 2580</name>
    <dbReference type="NCBI Taxonomy" id="1121352"/>
    <lineage>
        <taxon>Bacteria</taxon>
        <taxon>Pseudomonadati</taxon>
        <taxon>Pseudomonadota</taxon>
        <taxon>Betaproteobacteria</taxon>
        <taxon>Neisseriales</taxon>
        <taxon>Neisseriaceae</taxon>
        <taxon>Conchiformibius</taxon>
    </lineage>
</organism>
<sequence length="445" mass="52142">MMEKYDFDETPELTDDEQTQFIGRKIFTDKIDSSIFELARQSSKGRLKLQPDFQRDYVWDVKKASRLIESALLGVPLPIVYFAEEDNDTKCVIDGQQRLMSFFSFMSGVFPDKREFKLTGLNVLAELNGKTFKELSAEQQEKIENYTVPSVIFKKESDSDLKFEIFERLNTGSVQLNDQELRNCIYRGELNELLKKLSQYKEFKELMGFDEPRIRMEDCEWVLRFCAFYYFTTEKYKPSMKNFMNQMAREGRNLSENELQEIETAFKNACQMAKSIFGDHAFKRYYAGESQTQQNGRWESKRFNASLYDIVLNSFARRKKNSLMRHADAIREALIDLMVSDSEFNQAITASTSSEKHVKLRFRKWNDALDAILMNETDEPRTFSFQLKKQMWDSNPTCSICGNQILSVDDAALDHIEQYWRGGKTVPENARLAHRFCNNSRSRKD</sequence>